<gene>
    <name evidence="2" type="ORF">g.21375</name>
</gene>
<keyword evidence="1" id="KW-1133">Transmembrane helix</keyword>
<protein>
    <submittedName>
        <fullName evidence="2">Uncharacterized protein</fullName>
    </submittedName>
</protein>
<sequence length="311" mass="34644">MSVWLENKKIYELEHWEVQIILFSTIMIRGSKTDFGSFHQSVALVAIKLSCVQIVRLCLMSVWLENGLVSMKNNSAIVSTENKAVEESSTMTFLNNTTEGGSSPMIFLANTSAKENQPIAFLVLNTRYFESWNNSSTVLFGLNDTSFEAGKLFSGYFMNLEGLSSAEYEIIENSASTKTEVITANYSTTVLCFFITVYGIMVIIALLLKKPDVLKFVSFYTTPITFILVLKSIEGVTMSSNSSVIFTTGLCAFWVISLSLTAAFLYDLADELEEKEKLKFAQMYLNEFGTIIFCNHCLSCSADLTTIARGI</sequence>
<feature type="transmembrane region" description="Helical" evidence="1">
    <location>
        <begin position="186"/>
        <end position="208"/>
    </location>
</feature>
<accession>A0A1B6F1Y9</accession>
<dbReference type="EMBL" id="GECZ01025554">
    <property type="protein sequence ID" value="JAS44215.1"/>
    <property type="molecule type" value="Transcribed_RNA"/>
</dbReference>
<proteinExistence type="predicted"/>
<feature type="transmembrane region" description="Helical" evidence="1">
    <location>
        <begin position="245"/>
        <end position="269"/>
    </location>
</feature>
<evidence type="ECO:0000256" key="1">
    <source>
        <dbReference type="SAM" id="Phobius"/>
    </source>
</evidence>
<evidence type="ECO:0000313" key="2">
    <source>
        <dbReference type="EMBL" id="JAS44215.1"/>
    </source>
</evidence>
<dbReference type="AlphaFoldDB" id="A0A1B6F1Y9"/>
<feature type="transmembrane region" description="Helical" evidence="1">
    <location>
        <begin position="213"/>
        <end position="233"/>
    </location>
</feature>
<keyword evidence="1" id="KW-0472">Membrane</keyword>
<keyword evidence="1" id="KW-0812">Transmembrane</keyword>
<organism evidence="2">
    <name type="scientific">Cuerna arida</name>
    <dbReference type="NCBI Taxonomy" id="1464854"/>
    <lineage>
        <taxon>Eukaryota</taxon>
        <taxon>Metazoa</taxon>
        <taxon>Ecdysozoa</taxon>
        <taxon>Arthropoda</taxon>
        <taxon>Hexapoda</taxon>
        <taxon>Insecta</taxon>
        <taxon>Pterygota</taxon>
        <taxon>Neoptera</taxon>
        <taxon>Paraneoptera</taxon>
        <taxon>Hemiptera</taxon>
        <taxon>Auchenorrhyncha</taxon>
        <taxon>Membracoidea</taxon>
        <taxon>Cicadellidae</taxon>
        <taxon>Cicadellinae</taxon>
        <taxon>Proconiini</taxon>
        <taxon>Cuerna</taxon>
    </lineage>
</organism>
<name>A0A1B6F1Y9_9HEMI</name>
<reference evidence="2" key="1">
    <citation type="submission" date="2015-11" db="EMBL/GenBank/DDBJ databases">
        <title>De novo transcriptome assembly of four potential Pierce s Disease insect vectors from Arizona vineyards.</title>
        <authorList>
            <person name="Tassone E.E."/>
        </authorList>
    </citation>
    <scope>NUCLEOTIDE SEQUENCE</scope>
</reference>